<dbReference type="EMBL" id="VLKG01000004">
    <property type="protein sequence ID" value="TWH76001.1"/>
    <property type="molecule type" value="Genomic_DNA"/>
</dbReference>
<sequence>MIRCALRPNEPRLIDCFMSLGISLVERGQVSPWHMSYKSLNLFFDTACDRALPWHWRSLCLDHAWQPLYSLQRLANNPERQNRLNQMRYRLSTLRLQPSLSPTELAEGNPYE</sequence>
<protein>
    <recommendedName>
        <fullName evidence="3">FagA protein</fullName>
    </recommendedName>
</protein>
<dbReference type="AlphaFoldDB" id="A0A562IY69"/>
<comment type="caution">
    <text evidence="1">The sequence shown here is derived from an EMBL/GenBank/DDBJ whole genome shotgun (WGS) entry which is preliminary data.</text>
</comment>
<evidence type="ECO:0000313" key="2">
    <source>
        <dbReference type="Proteomes" id="UP000319627"/>
    </source>
</evidence>
<accession>A0A562IY69</accession>
<reference evidence="1 2" key="1">
    <citation type="submission" date="2019-07" db="EMBL/GenBank/DDBJ databases">
        <title>Genomic Encyclopedia of Type Strains, Phase I: the one thousand microbial genomes (KMG-I) project.</title>
        <authorList>
            <person name="Kyrpides N."/>
        </authorList>
    </citation>
    <scope>NUCLEOTIDE SEQUENCE [LARGE SCALE GENOMIC DNA]</scope>
    <source>
        <strain evidence="1 2">DSM 375</strain>
    </source>
</reference>
<organism evidence="1 2">
    <name type="scientific">Azomonas agilis</name>
    <dbReference type="NCBI Taxonomy" id="116849"/>
    <lineage>
        <taxon>Bacteria</taxon>
        <taxon>Pseudomonadati</taxon>
        <taxon>Pseudomonadota</taxon>
        <taxon>Gammaproteobacteria</taxon>
        <taxon>Pseudomonadales</taxon>
        <taxon>Pseudomonadaceae</taxon>
        <taxon>Azomonas</taxon>
    </lineage>
</organism>
<dbReference type="Proteomes" id="UP000319627">
    <property type="component" value="Unassembled WGS sequence"/>
</dbReference>
<evidence type="ECO:0008006" key="3">
    <source>
        <dbReference type="Google" id="ProtNLM"/>
    </source>
</evidence>
<dbReference type="RefSeq" id="WP_246118703.1">
    <property type="nucleotide sequence ID" value="NZ_VLKG01000004.1"/>
</dbReference>
<gene>
    <name evidence="1" type="ORF">LX59_01511</name>
</gene>
<evidence type="ECO:0000313" key="1">
    <source>
        <dbReference type="EMBL" id="TWH76001.1"/>
    </source>
</evidence>
<name>A0A562IY69_9GAMM</name>
<keyword evidence="2" id="KW-1185">Reference proteome</keyword>
<proteinExistence type="predicted"/>